<sequence>MPLIRTECFIPASPAAVWAVLADFARYAEWNPLNVEARGEARLGGTIFTRFRNLAGDPNKTVGQTVRIVACEPGRELAWAGNVPLMFKGRHGFLLTPEGEGTRVVQTEVLSGLLPMIWGDARIQRDFTPAYAAVDRALAARVMASV</sequence>
<dbReference type="InterPro" id="IPR023393">
    <property type="entry name" value="START-like_dom_sf"/>
</dbReference>
<organism evidence="1">
    <name type="scientific">Caulobacter sp. 73W</name>
    <dbReference type="NCBI Taxonomy" id="3161137"/>
    <lineage>
        <taxon>Bacteria</taxon>
        <taxon>Pseudomonadati</taxon>
        <taxon>Pseudomonadota</taxon>
        <taxon>Alphaproteobacteria</taxon>
        <taxon>Caulobacterales</taxon>
        <taxon>Caulobacteraceae</taxon>
        <taxon>Caulobacter</taxon>
    </lineage>
</organism>
<dbReference type="Gene3D" id="3.30.530.20">
    <property type="match status" value="1"/>
</dbReference>
<dbReference type="PANTHER" id="PTHR36166">
    <property type="entry name" value="CHROMOSOME 9, WHOLE GENOME SHOTGUN SEQUENCE"/>
    <property type="match status" value="1"/>
</dbReference>
<dbReference type="EMBL" id="CP158375">
    <property type="protein sequence ID" value="XDO97131.1"/>
    <property type="molecule type" value="Genomic_DNA"/>
</dbReference>
<dbReference type="PANTHER" id="PTHR36166:SF1">
    <property type="entry name" value="SRPBCC DOMAIN-CONTAINING PROTEIN"/>
    <property type="match status" value="1"/>
</dbReference>
<dbReference type="AlphaFoldDB" id="A0AB39KV69"/>
<dbReference type="SUPFAM" id="SSF55961">
    <property type="entry name" value="Bet v1-like"/>
    <property type="match status" value="1"/>
</dbReference>
<evidence type="ECO:0000313" key="1">
    <source>
        <dbReference type="EMBL" id="XDO97131.1"/>
    </source>
</evidence>
<dbReference type="InterPro" id="IPR019587">
    <property type="entry name" value="Polyketide_cyclase/dehydratase"/>
</dbReference>
<protein>
    <submittedName>
        <fullName evidence="1">SRPBCC domain-containing protein</fullName>
    </submittedName>
</protein>
<proteinExistence type="predicted"/>
<reference evidence="1" key="1">
    <citation type="submission" date="2024-06" db="EMBL/GenBank/DDBJ databases">
        <title>Caulobacter inopinatus, sp. nov.</title>
        <authorList>
            <person name="Donachie S.P."/>
        </authorList>
    </citation>
    <scope>NUCLEOTIDE SEQUENCE</scope>
    <source>
        <strain evidence="1">73W</strain>
    </source>
</reference>
<accession>A0AB39KV69</accession>
<dbReference type="RefSeq" id="WP_369060142.1">
    <property type="nucleotide sequence ID" value="NZ_CP158375.1"/>
</dbReference>
<dbReference type="Pfam" id="PF10604">
    <property type="entry name" value="Polyketide_cyc2"/>
    <property type="match status" value="1"/>
</dbReference>
<name>A0AB39KV69_9CAUL</name>
<dbReference type="CDD" id="cd07822">
    <property type="entry name" value="SRPBCC_4"/>
    <property type="match status" value="1"/>
</dbReference>
<gene>
    <name evidence="1" type="ORF">ABOZ73_01510</name>
</gene>